<feature type="chain" id="PRO_5015089947" evidence="2">
    <location>
        <begin position="21"/>
        <end position="75"/>
    </location>
</feature>
<dbReference type="Proteomes" id="UP000008281">
    <property type="component" value="Unassembled WGS sequence"/>
</dbReference>
<dbReference type="GeneID" id="9814609"/>
<feature type="compositionally biased region" description="Basic residues" evidence="1">
    <location>
        <begin position="55"/>
        <end position="68"/>
    </location>
</feature>
<dbReference type="HOGENOM" id="CLU_167068_0_0_1"/>
<evidence type="ECO:0000313" key="3">
    <source>
        <dbReference type="EMBL" id="EFP08945.1"/>
    </source>
</evidence>
<accession>E3MTU9</accession>
<protein>
    <submittedName>
        <fullName evidence="3">Uncharacterized protein</fullName>
    </submittedName>
</protein>
<name>E3MTU9_CAERE</name>
<feature type="signal peptide" evidence="2">
    <location>
        <begin position="1"/>
        <end position="20"/>
    </location>
</feature>
<evidence type="ECO:0000313" key="4">
    <source>
        <dbReference type="Proteomes" id="UP000008281"/>
    </source>
</evidence>
<proteinExistence type="predicted"/>
<keyword evidence="2" id="KW-0732">Signal</keyword>
<dbReference type="CTD" id="9814609"/>
<dbReference type="EMBL" id="DS268477">
    <property type="protein sequence ID" value="EFP08945.1"/>
    <property type="molecule type" value="Genomic_DNA"/>
</dbReference>
<sequence>MKFFTVFLLILAMIICSTQARRNYQNIDYKLYDEADEGKNIEKVYEVIEIKPAVKRPHHHHNHHRNMKKVNSLNE</sequence>
<keyword evidence="4" id="KW-1185">Reference proteome</keyword>
<organism evidence="4">
    <name type="scientific">Caenorhabditis remanei</name>
    <name type="common">Caenorhabditis vulgaris</name>
    <dbReference type="NCBI Taxonomy" id="31234"/>
    <lineage>
        <taxon>Eukaryota</taxon>
        <taxon>Metazoa</taxon>
        <taxon>Ecdysozoa</taxon>
        <taxon>Nematoda</taxon>
        <taxon>Chromadorea</taxon>
        <taxon>Rhabditida</taxon>
        <taxon>Rhabditina</taxon>
        <taxon>Rhabditomorpha</taxon>
        <taxon>Rhabditoidea</taxon>
        <taxon>Rhabditidae</taxon>
        <taxon>Peloderinae</taxon>
        <taxon>Caenorhabditis</taxon>
    </lineage>
</organism>
<dbReference type="RefSeq" id="XP_003100457.2">
    <property type="nucleotide sequence ID" value="XM_003100409.2"/>
</dbReference>
<gene>
    <name evidence="3" type="ORF">CRE_18066</name>
</gene>
<feature type="region of interest" description="Disordered" evidence="1">
    <location>
        <begin position="55"/>
        <end position="75"/>
    </location>
</feature>
<dbReference type="KEGG" id="crq:GCK72_016574"/>
<reference evidence="3" key="1">
    <citation type="submission" date="2007-07" db="EMBL/GenBank/DDBJ databases">
        <title>PCAP assembly of the Caenorhabditis remanei genome.</title>
        <authorList>
            <consortium name="The Caenorhabditis remanei Sequencing Consortium"/>
            <person name="Wilson R.K."/>
        </authorList>
    </citation>
    <scope>NUCLEOTIDE SEQUENCE [LARGE SCALE GENOMIC DNA]</scope>
    <source>
        <strain evidence="3">PB4641</strain>
    </source>
</reference>
<evidence type="ECO:0000256" key="2">
    <source>
        <dbReference type="SAM" id="SignalP"/>
    </source>
</evidence>
<dbReference type="AlphaFoldDB" id="E3MTU9"/>
<evidence type="ECO:0000256" key="1">
    <source>
        <dbReference type="SAM" id="MobiDB-lite"/>
    </source>
</evidence>